<dbReference type="InterPro" id="IPR000073">
    <property type="entry name" value="AB_hydrolase_1"/>
</dbReference>
<gene>
    <name evidence="2" type="ORF">GJQ55_08190</name>
</gene>
<dbReference type="PANTHER" id="PTHR42103:SF2">
    <property type="entry name" value="AB HYDROLASE-1 DOMAIN-CONTAINING PROTEIN"/>
    <property type="match status" value="1"/>
</dbReference>
<organism evidence="2 3">
    <name type="scientific">Venatoribacter cucullus</name>
    <dbReference type="NCBI Taxonomy" id="2661630"/>
    <lineage>
        <taxon>Bacteria</taxon>
        <taxon>Pseudomonadati</taxon>
        <taxon>Pseudomonadota</taxon>
        <taxon>Gammaproteobacteria</taxon>
        <taxon>Oceanospirillales</taxon>
        <taxon>Oceanospirillaceae</taxon>
        <taxon>Venatoribacter</taxon>
    </lineage>
</organism>
<dbReference type="EMBL" id="CP046056">
    <property type="protein sequence ID" value="QQD24455.1"/>
    <property type="molecule type" value="Genomic_DNA"/>
</dbReference>
<keyword evidence="2" id="KW-0378">Hydrolase</keyword>
<dbReference type="AlphaFoldDB" id="A0A9E8JPF1"/>
<dbReference type="Proteomes" id="UP000596074">
    <property type="component" value="Chromosome"/>
</dbReference>
<name>A0A9E8JPF1_9GAMM</name>
<dbReference type="PANTHER" id="PTHR42103">
    <property type="entry name" value="ALPHA/BETA-HYDROLASES SUPERFAMILY PROTEIN"/>
    <property type="match status" value="1"/>
</dbReference>
<evidence type="ECO:0000313" key="2">
    <source>
        <dbReference type="EMBL" id="QQD24455.1"/>
    </source>
</evidence>
<protein>
    <submittedName>
        <fullName evidence="2">Alpha/beta fold hydrolase</fullName>
    </submittedName>
</protein>
<proteinExistence type="predicted"/>
<dbReference type="GO" id="GO:0016787">
    <property type="term" value="F:hydrolase activity"/>
    <property type="evidence" value="ECO:0007669"/>
    <property type="project" value="UniProtKB-KW"/>
</dbReference>
<dbReference type="Pfam" id="PF00561">
    <property type="entry name" value="Abhydrolase_1"/>
    <property type="match status" value="1"/>
</dbReference>
<feature type="domain" description="AB hydrolase-1" evidence="1">
    <location>
        <begin position="51"/>
        <end position="139"/>
    </location>
</feature>
<dbReference type="Gene3D" id="3.40.50.1820">
    <property type="entry name" value="alpha/beta hydrolase"/>
    <property type="match status" value="1"/>
</dbReference>
<keyword evidence="3" id="KW-1185">Reference proteome</keyword>
<evidence type="ECO:0000313" key="3">
    <source>
        <dbReference type="Proteomes" id="UP000596074"/>
    </source>
</evidence>
<dbReference type="SUPFAM" id="SSF53474">
    <property type="entry name" value="alpha/beta-Hydrolases"/>
    <property type="match status" value="1"/>
</dbReference>
<evidence type="ECO:0000259" key="1">
    <source>
        <dbReference type="Pfam" id="PF00561"/>
    </source>
</evidence>
<sequence>MAQEQNLLINGPAGQLEARWQAANQTRLGVLMCHPHPLFHGTMDNKVVTTVTRTLAGRGLPTLRFNFRGVGTSEGVHDHGRGEQDDVLAVLNYARTELGWERIILAGFSFGAGMACLSACRAPEHLAALVLLAPAVHHFDAPNQLPYEFETFVYMGDADEVVPFEEVQDWAGRVVPTPHFSVFRTGSHFFHGRLTDLKASLLDDLAPLLNPLQP</sequence>
<reference evidence="2 3" key="1">
    <citation type="submission" date="2019-11" db="EMBL/GenBank/DDBJ databases">
        <title>Venatorbacter sp. nov. a predator of Campylobacter and other Gram-negative bacteria.</title>
        <authorList>
            <person name="Saeedi A."/>
            <person name="Cummings N.J."/>
            <person name="Connerton I.F."/>
            <person name="Connerton P.L."/>
        </authorList>
    </citation>
    <scope>NUCLEOTIDE SEQUENCE [LARGE SCALE GENOMIC DNA]</scope>
    <source>
        <strain evidence="2">XL5</strain>
    </source>
</reference>
<dbReference type="InterPro" id="IPR029058">
    <property type="entry name" value="AB_hydrolase_fold"/>
</dbReference>
<dbReference type="RefSeq" id="WP_228344501.1">
    <property type="nucleotide sequence ID" value="NZ_CP045550.1"/>
</dbReference>
<accession>A0A9E8JPF1</accession>
<dbReference type="KEGG" id="vcw:GJQ55_08190"/>